<dbReference type="AlphaFoldDB" id="A0A0E9VTD6"/>
<name>A0A0E9VTD6_ANGAN</name>
<sequence length="39" mass="4360">MKDVGQTKWKDFRKALSNVTLMHLCGGIFTPPSLSLLIL</sequence>
<proteinExistence type="predicted"/>
<accession>A0A0E9VTD6</accession>
<organism evidence="1">
    <name type="scientific">Anguilla anguilla</name>
    <name type="common">European freshwater eel</name>
    <name type="synonym">Muraena anguilla</name>
    <dbReference type="NCBI Taxonomy" id="7936"/>
    <lineage>
        <taxon>Eukaryota</taxon>
        <taxon>Metazoa</taxon>
        <taxon>Chordata</taxon>
        <taxon>Craniata</taxon>
        <taxon>Vertebrata</taxon>
        <taxon>Euteleostomi</taxon>
        <taxon>Actinopterygii</taxon>
        <taxon>Neopterygii</taxon>
        <taxon>Teleostei</taxon>
        <taxon>Anguilliformes</taxon>
        <taxon>Anguillidae</taxon>
        <taxon>Anguilla</taxon>
    </lineage>
</organism>
<protein>
    <submittedName>
        <fullName evidence="1">Uncharacterized protein</fullName>
    </submittedName>
</protein>
<evidence type="ECO:0000313" key="1">
    <source>
        <dbReference type="EMBL" id="JAH81301.1"/>
    </source>
</evidence>
<reference evidence="1" key="2">
    <citation type="journal article" date="2015" name="Fish Shellfish Immunol.">
        <title>Early steps in the European eel (Anguilla anguilla)-Vibrio vulnificus interaction in the gills: Role of the RtxA13 toxin.</title>
        <authorList>
            <person name="Callol A."/>
            <person name="Pajuelo D."/>
            <person name="Ebbesson L."/>
            <person name="Teles M."/>
            <person name="MacKenzie S."/>
            <person name="Amaro C."/>
        </authorList>
    </citation>
    <scope>NUCLEOTIDE SEQUENCE</scope>
</reference>
<dbReference type="EMBL" id="GBXM01027276">
    <property type="protein sequence ID" value="JAH81301.1"/>
    <property type="molecule type" value="Transcribed_RNA"/>
</dbReference>
<reference evidence="1" key="1">
    <citation type="submission" date="2014-11" db="EMBL/GenBank/DDBJ databases">
        <authorList>
            <person name="Amaro Gonzalez C."/>
        </authorList>
    </citation>
    <scope>NUCLEOTIDE SEQUENCE</scope>
</reference>